<comment type="caution">
    <text evidence="1">The sequence shown here is derived from an EMBL/GenBank/DDBJ whole genome shotgun (WGS) entry which is preliminary data.</text>
</comment>
<proteinExistence type="predicted"/>
<dbReference type="Pfam" id="PF11013">
    <property type="entry name" value="DUF2851"/>
    <property type="match status" value="1"/>
</dbReference>
<feature type="non-terminal residue" evidence="1">
    <location>
        <position position="1"/>
    </location>
</feature>
<dbReference type="InterPro" id="IPR021272">
    <property type="entry name" value="DUF2851"/>
</dbReference>
<name>A0A4Y7U597_9FLAO</name>
<reference evidence="1 2" key="1">
    <citation type="journal article" date="2018" name="Syst. Appl. Microbiol.">
        <title>Flavobacterium circumlabens sp. nov. and Flavobacterium cupreum sp. nov., two psychrotrophic species isolated from Antarctic environmental samples.</title>
        <authorList>
            <person name="Kralova S."/>
            <person name="Busse H.J."/>
            <person name="Svec P."/>
            <person name="Maslanova I."/>
            <person name="Stankova E."/>
            <person name="Bartak M."/>
            <person name="Sedlacek I."/>
        </authorList>
    </citation>
    <scope>NUCLEOTIDE SEQUENCE [LARGE SCALE GENOMIC DNA]</scope>
    <source>
        <strain evidence="1 2">CCM 8828</strain>
    </source>
</reference>
<evidence type="ECO:0000313" key="1">
    <source>
        <dbReference type="EMBL" id="TEB40989.1"/>
    </source>
</evidence>
<organism evidence="1 2">
    <name type="scientific">Flavobacterium circumlabens</name>
    <dbReference type="NCBI Taxonomy" id="2133765"/>
    <lineage>
        <taxon>Bacteria</taxon>
        <taxon>Pseudomonadati</taxon>
        <taxon>Bacteroidota</taxon>
        <taxon>Flavobacteriia</taxon>
        <taxon>Flavobacteriales</taxon>
        <taxon>Flavobacteriaceae</taxon>
        <taxon>Flavobacterium</taxon>
    </lineage>
</organism>
<sequence length="101" mass="11426">ESRKKPKVLSKAFIDLIILNTVIPLQFAYAQKRGELIFENLIDFMKEAAPEKNSIIDKFASFGLTSKSAFDTQVLLQLKNEYCNQKACLKCAVGIELLKNK</sequence>
<dbReference type="EMBL" id="QWDN01000684">
    <property type="protein sequence ID" value="TEB40989.1"/>
    <property type="molecule type" value="Genomic_DNA"/>
</dbReference>
<gene>
    <name evidence="1" type="ORF">D0809_27805</name>
</gene>
<protein>
    <submittedName>
        <fullName evidence="1">DUF2851 family protein</fullName>
    </submittedName>
</protein>
<accession>A0A4Y7U597</accession>
<dbReference type="AlphaFoldDB" id="A0A4Y7U597"/>
<evidence type="ECO:0000313" key="2">
    <source>
        <dbReference type="Proteomes" id="UP000298340"/>
    </source>
</evidence>
<dbReference type="RefSeq" id="WP_134092471.1">
    <property type="nucleotide sequence ID" value="NZ_QWDN01000684.1"/>
</dbReference>
<dbReference type="Proteomes" id="UP000298340">
    <property type="component" value="Unassembled WGS sequence"/>
</dbReference>